<keyword evidence="7" id="KW-1133">Transmembrane helix</keyword>
<evidence type="ECO:0000313" key="9">
    <source>
        <dbReference type="EMBL" id="XDU95024.1"/>
    </source>
</evidence>
<comment type="cofactor">
    <cofactor evidence="6">
        <name>Zn(2+)</name>
        <dbReference type="ChEBI" id="CHEBI:29105"/>
    </cofactor>
    <text evidence="6">Binds 1 zinc ion per subunit.</text>
</comment>
<dbReference type="GO" id="GO:0004222">
    <property type="term" value="F:metalloendopeptidase activity"/>
    <property type="evidence" value="ECO:0007669"/>
    <property type="project" value="InterPro"/>
</dbReference>
<organism evidence="9">
    <name type="scientific">Flavobacterium sp. WC2409</name>
    <dbReference type="NCBI Taxonomy" id="3234139"/>
    <lineage>
        <taxon>Bacteria</taxon>
        <taxon>Pseudomonadati</taxon>
        <taxon>Bacteroidota</taxon>
        <taxon>Flavobacteriia</taxon>
        <taxon>Flavobacteriales</taxon>
        <taxon>Flavobacteriaceae</taxon>
        <taxon>Flavobacterium</taxon>
    </lineage>
</organism>
<dbReference type="AlphaFoldDB" id="A0AB39W2X2"/>
<evidence type="ECO:0000256" key="3">
    <source>
        <dbReference type="ARBA" id="ARBA00022801"/>
    </source>
</evidence>
<feature type="transmembrane region" description="Helical" evidence="7">
    <location>
        <begin position="103"/>
        <end position="122"/>
    </location>
</feature>
<accession>A0AB39W2X2</accession>
<keyword evidence="2" id="KW-0479">Metal-binding</keyword>
<dbReference type="InterPro" id="IPR001915">
    <property type="entry name" value="Peptidase_M48"/>
</dbReference>
<reference evidence="9" key="1">
    <citation type="submission" date="2024-07" db="EMBL/GenBank/DDBJ databases">
        <authorList>
            <person name="Biller S.J."/>
        </authorList>
    </citation>
    <scope>NUCLEOTIDE SEQUENCE</scope>
    <source>
        <strain evidence="9">WC2409</strain>
    </source>
</reference>
<keyword evidence="5 6" id="KW-0482">Metalloprotease</keyword>
<dbReference type="EMBL" id="CP165625">
    <property type="protein sequence ID" value="XDU95024.1"/>
    <property type="molecule type" value="Genomic_DNA"/>
</dbReference>
<proteinExistence type="inferred from homology"/>
<keyword evidence="7" id="KW-0472">Membrane</keyword>
<keyword evidence="4 6" id="KW-0862">Zinc</keyword>
<dbReference type="GO" id="GO:0016020">
    <property type="term" value="C:membrane"/>
    <property type="evidence" value="ECO:0007669"/>
    <property type="project" value="TreeGrafter"/>
</dbReference>
<keyword evidence="1 6" id="KW-0645">Protease</keyword>
<evidence type="ECO:0000256" key="6">
    <source>
        <dbReference type="RuleBase" id="RU003983"/>
    </source>
</evidence>
<evidence type="ECO:0000256" key="4">
    <source>
        <dbReference type="ARBA" id="ARBA00022833"/>
    </source>
</evidence>
<keyword evidence="7" id="KW-0812">Transmembrane</keyword>
<sequence length="355" mass="40090">MKNQATGIFYDGNSSVPQEVVFLFDSNAATLVFEASNGTTYQWKCSEIGFEKTGSKLSFRHKVEVSQNGYTTDSKFIDEVLTFTKKKGQYGWYQSLLDLGTTIHLGLAVVILAIIGLCYLYAIPWVAEKSVVLIPEEYDTKLGDTFFEQNVIFSSIDSSKTKALNEFAKELKLNNTKQLKFSVVDSEIVNAFALPDGNIVVYTGILDSMQNYDELVGLLGHEAAHVNHRHSMKMLCRNLSGYLFVSAILGDVNGIMATIGNNINSLQSLSFSREFEHQADVEGFNVLVINKINPIGMANLFKRLENKNYISMPQFLSSHPMTEDRITFMEKRIKTKKFQIEDNQKLKNLFQKMKK</sequence>
<dbReference type="CDD" id="cd07332">
    <property type="entry name" value="M48C_Oma1_like"/>
    <property type="match status" value="1"/>
</dbReference>
<dbReference type="PANTHER" id="PTHR22726:SF1">
    <property type="entry name" value="METALLOENDOPEPTIDASE OMA1, MITOCHONDRIAL"/>
    <property type="match status" value="1"/>
</dbReference>
<name>A0AB39W2X2_9FLAO</name>
<protein>
    <submittedName>
        <fullName evidence="9">M48 family metallopeptidase</fullName>
    </submittedName>
</protein>
<evidence type="ECO:0000256" key="5">
    <source>
        <dbReference type="ARBA" id="ARBA00023049"/>
    </source>
</evidence>
<dbReference type="PANTHER" id="PTHR22726">
    <property type="entry name" value="METALLOENDOPEPTIDASE OMA1"/>
    <property type="match status" value="1"/>
</dbReference>
<dbReference type="InterPro" id="IPR051156">
    <property type="entry name" value="Mito/Outer_Membr_Metalloprot"/>
</dbReference>
<evidence type="ECO:0000259" key="8">
    <source>
        <dbReference type="Pfam" id="PF01435"/>
    </source>
</evidence>
<evidence type="ECO:0000256" key="2">
    <source>
        <dbReference type="ARBA" id="ARBA00022723"/>
    </source>
</evidence>
<dbReference type="Pfam" id="PF01435">
    <property type="entry name" value="Peptidase_M48"/>
    <property type="match status" value="1"/>
</dbReference>
<dbReference type="GO" id="GO:0051603">
    <property type="term" value="P:proteolysis involved in protein catabolic process"/>
    <property type="evidence" value="ECO:0007669"/>
    <property type="project" value="TreeGrafter"/>
</dbReference>
<feature type="domain" description="Peptidase M48" evidence="8">
    <location>
        <begin position="164"/>
        <end position="332"/>
    </location>
</feature>
<dbReference type="GO" id="GO:0046872">
    <property type="term" value="F:metal ion binding"/>
    <property type="evidence" value="ECO:0007669"/>
    <property type="project" value="UniProtKB-KW"/>
</dbReference>
<keyword evidence="3 6" id="KW-0378">Hydrolase</keyword>
<dbReference type="Gene3D" id="3.30.2010.10">
    <property type="entry name" value="Metalloproteases ('zincins'), catalytic domain"/>
    <property type="match status" value="1"/>
</dbReference>
<evidence type="ECO:0000256" key="7">
    <source>
        <dbReference type="SAM" id="Phobius"/>
    </source>
</evidence>
<comment type="similarity">
    <text evidence="6">Belongs to the peptidase M48 family.</text>
</comment>
<dbReference type="RefSeq" id="WP_369752822.1">
    <property type="nucleotide sequence ID" value="NZ_CP165625.1"/>
</dbReference>
<gene>
    <name evidence="9" type="ORF">AB3G34_14160</name>
</gene>
<evidence type="ECO:0000256" key="1">
    <source>
        <dbReference type="ARBA" id="ARBA00022670"/>
    </source>
</evidence>